<feature type="region of interest" description="Disordered" evidence="5">
    <location>
        <begin position="1"/>
        <end position="32"/>
    </location>
</feature>
<reference evidence="7" key="1">
    <citation type="journal article" date="2023" name="Mol. Phylogenet. Evol.">
        <title>Genome-scale phylogeny and comparative genomics of the fungal order Sordariales.</title>
        <authorList>
            <person name="Hensen N."/>
            <person name="Bonometti L."/>
            <person name="Westerberg I."/>
            <person name="Brannstrom I.O."/>
            <person name="Guillou S."/>
            <person name="Cros-Aarteil S."/>
            <person name="Calhoun S."/>
            <person name="Haridas S."/>
            <person name="Kuo A."/>
            <person name="Mondo S."/>
            <person name="Pangilinan J."/>
            <person name="Riley R."/>
            <person name="LaButti K."/>
            <person name="Andreopoulos B."/>
            <person name="Lipzen A."/>
            <person name="Chen C."/>
            <person name="Yan M."/>
            <person name="Daum C."/>
            <person name="Ng V."/>
            <person name="Clum A."/>
            <person name="Steindorff A."/>
            <person name="Ohm R.A."/>
            <person name="Martin F."/>
            <person name="Silar P."/>
            <person name="Natvig D.O."/>
            <person name="Lalanne C."/>
            <person name="Gautier V."/>
            <person name="Ament-Velasquez S.L."/>
            <person name="Kruys A."/>
            <person name="Hutchinson M.I."/>
            <person name="Powell A.J."/>
            <person name="Barry K."/>
            <person name="Miller A.N."/>
            <person name="Grigoriev I.V."/>
            <person name="Debuchy R."/>
            <person name="Gladieux P."/>
            <person name="Hiltunen Thoren M."/>
            <person name="Johannesson H."/>
        </authorList>
    </citation>
    <scope>NUCLEOTIDE SEQUENCE [LARGE SCALE GENOMIC DNA]</scope>
    <source>
        <strain evidence="7">CBS 340.73</strain>
    </source>
</reference>
<dbReference type="PANTHER" id="PTHR15367:SF2">
    <property type="entry name" value="DNA-DIRECTED RNA POLYMERASE III SUBUNIT"/>
    <property type="match status" value="1"/>
</dbReference>
<evidence type="ECO:0000256" key="3">
    <source>
        <dbReference type="ARBA" id="ARBA00023242"/>
    </source>
</evidence>
<evidence type="ECO:0000256" key="2">
    <source>
        <dbReference type="ARBA" id="ARBA00008352"/>
    </source>
</evidence>
<dbReference type="Pfam" id="PF11705">
    <property type="entry name" value="RNA_pol_3_Rpc31"/>
    <property type="match status" value="1"/>
</dbReference>
<keyword evidence="3 4" id="KW-0539">Nucleus</keyword>
<protein>
    <recommendedName>
        <fullName evidence="4">DNA-directed RNA polymerase III subunit</fullName>
    </recommendedName>
</protein>
<accession>A0AAN6NCE9</accession>
<keyword evidence="7" id="KW-1185">Reference proteome</keyword>
<keyword evidence="6" id="KW-0240">DNA-directed RNA polymerase</keyword>
<gene>
    <name evidence="6" type="ORF">QBC46DRAFT_377817</name>
</gene>
<dbReference type="Proteomes" id="UP001303473">
    <property type="component" value="Unassembled WGS sequence"/>
</dbReference>
<feature type="region of interest" description="Disordered" evidence="5">
    <location>
        <begin position="220"/>
        <end position="297"/>
    </location>
</feature>
<dbReference type="InterPro" id="IPR024661">
    <property type="entry name" value="RNA_pol_III_Rpc31"/>
</dbReference>
<dbReference type="GO" id="GO:0005666">
    <property type="term" value="C:RNA polymerase III complex"/>
    <property type="evidence" value="ECO:0007669"/>
    <property type="project" value="UniProtKB-UniRule"/>
</dbReference>
<organism evidence="6 7">
    <name type="scientific">Diplogelasinospora grovesii</name>
    <dbReference type="NCBI Taxonomy" id="303347"/>
    <lineage>
        <taxon>Eukaryota</taxon>
        <taxon>Fungi</taxon>
        <taxon>Dikarya</taxon>
        <taxon>Ascomycota</taxon>
        <taxon>Pezizomycotina</taxon>
        <taxon>Sordariomycetes</taxon>
        <taxon>Sordariomycetidae</taxon>
        <taxon>Sordariales</taxon>
        <taxon>Diplogelasinosporaceae</taxon>
        <taxon>Diplogelasinospora</taxon>
    </lineage>
</organism>
<evidence type="ECO:0000256" key="4">
    <source>
        <dbReference type="PIRNR" id="PIRNR000777"/>
    </source>
</evidence>
<comment type="subcellular location">
    <subcellularLocation>
        <location evidence="1 4">Nucleus</location>
    </subcellularLocation>
</comment>
<keyword evidence="6" id="KW-0804">Transcription</keyword>
<feature type="compositionally biased region" description="Acidic residues" evidence="5">
    <location>
        <begin position="280"/>
        <end position="297"/>
    </location>
</feature>
<dbReference type="GO" id="GO:0006383">
    <property type="term" value="P:transcription by RNA polymerase III"/>
    <property type="evidence" value="ECO:0007669"/>
    <property type="project" value="UniProtKB-UniRule"/>
</dbReference>
<feature type="compositionally biased region" description="Acidic residues" evidence="5">
    <location>
        <begin position="238"/>
        <end position="273"/>
    </location>
</feature>
<comment type="caution">
    <text evidence="6">The sequence shown here is derived from an EMBL/GenBank/DDBJ whole genome shotgun (WGS) entry which is preliminary data.</text>
</comment>
<dbReference type="EMBL" id="MU853767">
    <property type="protein sequence ID" value="KAK3943210.1"/>
    <property type="molecule type" value="Genomic_DNA"/>
</dbReference>
<name>A0AAN6NCE9_9PEZI</name>
<evidence type="ECO:0000256" key="5">
    <source>
        <dbReference type="SAM" id="MobiDB-lite"/>
    </source>
</evidence>
<comment type="similarity">
    <text evidence="2 4">Belongs to the eukaryotic RPC7 RNA polymerase subunit family.</text>
</comment>
<evidence type="ECO:0000313" key="7">
    <source>
        <dbReference type="Proteomes" id="UP001303473"/>
    </source>
</evidence>
<dbReference type="PANTHER" id="PTHR15367">
    <property type="entry name" value="DNA-DIRECTED RNA POLYMERASE III"/>
    <property type="match status" value="1"/>
</dbReference>
<evidence type="ECO:0000256" key="1">
    <source>
        <dbReference type="ARBA" id="ARBA00004123"/>
    </source>
</evidence>
<comment type="function">
    <text evidence="4">DNA-dependent RNA polymerase catalyzes the transcription of DNA into RNA using the four ribonucleoside triphosphates as substrates. Specific peripheric component of RNA polymerase III which synthesizes small RNAs, such as 5S rRNA and tRNAs.</text>
</comment>
<sequence length="297" mass="32825">MPRGGGGRGGRGGRGGFGGGRGGGRSVAQNNVPWTMDQEIVLDGKPSELFPPYNVPTAPSLSKKEEKQVSYFLLFREQCHDGPLYTQARTWTRTSDTNRRTYGQEQINKKYGTTSKATTDPFLSVPTYSQKFQQTERTLPDLASRPFAKEFYPPELHATLDGEDEVGLATKRRKTTTKKTLALSNITSLRTAEELFMPGAQQEPGTEGTGPRFDKVLEVLDKAEKRAEDGEDAGFLSGEDDDDWVKDNEDEDGEGANAEEEDQYDDESGDDYNAEQYFEGGDEDDYDDGGDDGGDYM</sequence>
<feature type="compositionally biased region" description="Gly residues" evidence="5">
    <location>
        <begin position="1"/>
        <end position="25"/>
    </location>
</feature>
<evidence type="ECO:0000313" key="6">
    <source>
        <dbReference type="EMBL" id="KAK3943210.1"/>
    </source>
</evidence>
<dbReference type="AlphaFoldDB" id="A0AAN6NCE9"/>
<comment type="subunit">
    <text evidence="4">Component of the RNA polymerase III (Pol III) complex.</text>
</comment>
<dbReference type="PIRSF" id="PIRSF000777">
    <property type="entry name" value="RNA_polIII_C31"/>
    <property type="match status" value="1"/>
</dbReference>
<proteinExistence type="inferred from homology"/>